<keyword evidence="5" id="KW-0408">Iron</keyword>
<evidence type="ECO:0000256" key="1">
    <source>
        <dbReference type="ARBA" id="ARBA00005896"/>
    </source>
</evidence>
<dbReference type="Pfam" id="PF02668">
    <property type="entry name" value="TauD"/>
    <property type="match status" value="1"/>
</dbReference>
<dbReference type="RefSeq" id="WP_085153678.1">
    <property type="nucleotide sequence ID" value="NZ_AP022612.1"/>
</dbReference>
<dbReference type="InterPro" id="IPR003819">
    <property type="entry name" value="TauD/TfdA-like"/>
</dbReference>
<proteinExistence type="inferred from homology"/>
<evidence type="ECO:0000313" key="6">
    <source>
        <dbReference type="EMBL" id="BBZ36462.1"/>
    </source>
</evidence>
<dbReference type="InterPro" id="IPR051323">
    <property type="entry name" value="AtsK-like"/>
</dbReference>
<keyword evidence="7" id="KW-1185">Reference proteome</keyword>
<evidence type="ECO:0000256" key="4">
    <source>
        <dbReference type="ARBA" id="ARBA00023002"/>
    </source>
</evidence>
<dbReference type="EMBL" id="AP022612">
    <property type="protein sequence ID" value="BBZ36462.1"/>
    <property type="molecule type" value="Genomic_DNA"/>
</dbReference>
<evidence type="ECO:0000256" key="5">
    <source>
        <dbReference type="ARBA" id="ARBA00023004"/>
    </source>
</evidence>
<reference evidence="6" key="2">
    <citation type="submission" date="2020-02" db="EMBL/GenBank/DDBJ databases">
        <authorList>
            <person name="Matsumoto Y."/>
            <person name="Motooka D."/>
            <person name="Nakamura S."/>
        </authorList>
    </citation>
    <scope>NUCLEOTIDE SEQUENCE</scope>
    <source>
        <strain evidence="6">JCM 13671</strain>
    </source>
</reference>
<sequence>MSSITVSPLRAGLSFGARVSGVTLTTLADEQVRAQLREVFEDRGMILFEDVEPGGRLQVEISTVFGPLKDHPVPTVPRVGQALHPGIIEIGQAPREGNIVEIDGREVTSWLPWHFDHCYNNELNRAGVLRCITGVTEGGETGFADGIELYRQLSPELRQRIETRNVLYSLNLRFRDMRFGLADGFREVQPHAALQKTIDYGKQLPRAVHPAVWTRTTGEKVLHVSPWMAEGIEGDETPDGDQLLEAVCRDVLTKITPYFHRWRPTDMVIWDNWRMLHAVSGHDPDEARVMHRTTIEGDYGLGYFEGHAVGDEILEMTV</sequence>
<keyword evidence="2" id="KW-0479">Metal-binding</keyword>
<gene>
    <name evidence="6" type="ORF">MCNF_50670</name>
</gene>
<evidence type="ECO:0000313" key="7">
    <source>
        <dbReference type="Proteomes" id="UP000466931"/>
    </source>
</evidence>
<dbReference type="OrthoDB" id="581608at2"/>
<evidence type="ECO:0000256" key="2">
    <source>
        <dbReference type="ARBA" id="ARBA00022723"/>
    </source>
</evidence>
<dbReference type="GO" id="GO:0006790">
    <property type="term" value="P:sulfur compound metabolic process"/>
    <property type="evidence" value="ECO:0007669"/>
    <property type="project" value="TreeGrafter"/>
</dbReference>
<dbReference type="GO" id="GO:0046872">
    <property type="term" value="F:metal ion binding"/>
    <property type="evidence" value="ECO:0007669"/>
    <property type="project" value="UniProtKB-KW"/>
</dbReference>
<dbReference type="Gene3D" id="3.60.130.10">
    <property type="entry name" value="Clavaminate synthase-like"/>
    <property type="match status" value="1"/>
</dbReference>
<dbReference type="AlphaFoldDB" id="A0A7I7Y5Z8"/>
<reference evidence="6" key="1">
    <citation type="journal article" date="2019" name="Emerg. Microbes Infect.">
        <title>Comprehensive subspecies identification of 175 nontuberculous mycobacteria species based on 7547 genomic profiles.</title>
        <authorList>
            <person name="Matsumoto Y."/>
            <person name="Kinjo T."/>
            <person name="Motooka D."/>
            <person name="Nabeya D."/>
            <person name="Jung N."/>
            <person name="Uechi K."/>
            <person name="Horii T."/>
            <person name="Iida T."/>
            <person name="Fujita J."/>
            <person name="Nakamura S."/>
        </authorList>
    </citation>
    <scope>NUCLEOTIDE SEQUENCE [LARGE SCALE GENOMIC DNA]</scope>
    <source>
        <strain evidence="6">JCM 13671</strain>
    </source>
</reference>
<dbReference type="InterPro" id="IPR042098">
    <property type="entry name" value="TauD-like_sf"/>
</dbReference>
<dbReference type="PANTHER" id="PTHR30468">
    <property type="entry name" value="ALPHA-KETOGLUTARATE-DEPENDENT SULFONATE DIOXYGENASE"/>
    <property type="match status" value="1"/>
</dbReference>
<protein>
    <submittedName>
        <fullName evidence="6">Dioxygenase TauD/TfdA family protein</fullName>
    </submittedName>
</protein>
<dbReference type="GO" id="GO:0005737">
    <property type="term" value="C:cytoplasm"/>
    <property type="evidence" value="ECO:0007669"/>
    <property type="project" value="TreeGrafter"/>
</dbReference>
<accession>A0A7I7Y5Z8</accession>
<dbReference type="SUPFAM" id="SSF51197">
    <property type="entry name" value="Clavaminate synthase-like"/>
    <property type="match status" value="1"/>
</dbReference>
<dbReference type="PANTHER" id="PTHR30468:SF1">
    <property type="entry name" value="ALPHA-KETOGLUTARATE-DEPENDENT SULFONATE DIOXYGENASE"/>
    <property type="match status" value="1"/>
</dbReference>
<dbReference type="Proteomes" id="UP000466931">
    <property type="component" value="Chromosome"/>
</dbReference>
<comment type="similarity">
    <text evidence="1">Belongs to the TfdA dioxygenase family.</text>
</comment>
<evidence type="ECO:0000256" key="3">
    <source>
        <dbReference type="ARBA" id="ARBA00022964"/>
    </source>
</evidence>
<keyword evidence="4" id="KW-0560">Oxidoreductase</keyword>
<name>A0A7I7Y5Z8_9MYCO</name>
<organism evidence="6 7">
    <name type="scientific">Mycolicibacterium confluentis</name>
    <dbReference type="NCBI Taxonomy" id="28047"/>
    <lineage>
        <taxon>Bacteria</taxon>
        <taxon>Bacillati</taxon>
        <taxon>Actinomycetota</taxon>
        <taxon>Actinomycetes</taxon>
        <taxon>Mycobacteriales</taxon>
        <taxon>Mycobacteriaceae</taxon>
        <taxon>Mycolicibacterium</taxon>
    </lineage>
</organism>
<dbReference type="GO" id="GO:0000908">
    <property type="term" value="F:taurine dioxygenase activity"/>
    <property type="evidence" value="ECO:0007669"/>
    <property type="project" value="TreeGrafter"/>
</dbReference>
<keyword evidence="3 6" id="KW-0223">Dioxygenase</keyword>